<dbReference type="Proteomes" id="UP000325302">
    <property type="component" value="Unassembled WGS sequence"/>
</dbReference>
<dbReference type="GO" id="GO:0008324">
    <property type="term" value="F:monoatomic cation transmembrane transporter activity"/>
    <property type="evidence" value="ECO:0007669"/>
    <property type="project" value="InterPro"/>
</dbReference>
<evidence type="ECO:0000256" key="5">
    <source>
        <dbReference type="ARBA" id="ARBA00022989"/>
    </source>
</evidence>
<feature type="transmembrane region" description="Helical" evidence="7">
    <location>
        <begin position="36"/>
        <end position="52"/>
    </location>
</feature>
<comment type="caution">
    <text evidence="8">The sequence shown here is derived from an EMBL/GenBank/DDBJ whole genome shotgun (WGS) entry which is preliminary data.</text>
</comment>
<dbReference type="Pfam" id="PF01899">
    <property type="entry name" value="MNHE"/>
    <property type="match status" value="1"/>
</dbReference>
<comment type="subcellular location">
    <subcellularLocation>
        <location evidence="1">Cell membrane</location>
        <topology evidence="1">Multi-pass membrane protein</topology>
    </subcellularLocation>
</comment>
<dbReference type="AlphaFoldDB" id="A0A5A9W731"/>
<evidence type="ECO:0000256" key="7">
    <source>
        <dbReference type="SAM" id="Phobius"/>
    </source>
</evidence>
<comment type="similarity">
    <text evidence="2">Belongs to the CPA3 antiporters (TC 2.A.63) subunit E family.</text>
</comment>
<organism evidence="8 9">
    <name type="scientific">Nitrincola tapanii</name>
    <dbReference type="NCBI Taxonomy" id="1708751"/>
    <lineage>
        <taxon>Bacteria</taxon>
        <taxon>Pseudomonadati</taxon>
        <taxon>Pseudomonadota</taxon>
        <taxon>Gammaproteobacteria</taxon>
        <taxon>Oceanospirillales</taxon>
        <taxon>Oceanospirillaceae</taxon>
        <taxon>Nitrincola</taxon>
    </lineage>
</organism>
<dbReference type="PANTHER" id="PTHR34584:SF1">
    <property type="entry name" value="NA(+)_H(+) ANTIPORTER SUBUNIT E1"/>
    <property type="match status" value="1"/>
</dbReference>
<evidence type="ECO:0000256" key="4">
    <source>
        <dbReference type="ARBA" id="ARBA00022692"/>
    </source>
</evidence>
<keyword evidence="3" id="KW-1003">Cell membrane</keyword>
<feature type="transmembrane region" description="Helical" evidence="7">
    <location>
        <begin position="90"/>
        <end position="113"/>
    </location>
</feature>
<gene>
    <name evidence="8" type="ORF">E1H14_02010</name>
</gene>
<evidence type="ECO:0000313" key="9">
    <source>
        <dbReference type="Proteomes" id="UP000325302"/>
    </source>
</evidence>
<feature type="transmembrane region" description="Helical" evidence="7">
    <location>
        <begin position="58"/>
        <end position="78"/>
    </location>
</feature>
<keyword evidence="6 7" id="KW-0472">Membrane</keyword>
<keyword evidence="5 7" id="KW-1133">Transmembrane helix</keyword>
<dbReference type="OrthoDB" id="7852837at2"/>
<keyword evidence="9" id="KW-1185">Reference proteome</keyword>
<dbReference type="InterPro" id="IPR002758">
    <property type="entry name" value="Cation_antiport_E"/>
</dbReference>
<dbReference type="GO" id="GO:0005886">
    <property type="term" value="C:plasma membrane"/>
    <property type="evidence" value="ECO:0007669"/>
    <property type="project" value="UniProtKB-SubCell"/>
</dbReference>
<name>A0A5A9W731_9GAMM</name>
<reference evidence="8 9" key="1">
    <citation type="submission" date="2019-03" db="EMBL/GenBank/DDBJ databases">
        <title>Nitrincola sp. nov. isolated from an Indian soda lake.</title>
        <authorList>
            <person name="Joshi A."/>
            <person name="Thite S.V."/>
            <person name="Joseph N."/>
            <person name="Dhotre D."/>
            <person name="Moorthy M."/>
            <person name="Shouche Y.S."/>
        </authorList>
    </citation>
    <scope>NUCLEOTIDE SEQUENCE [LARGE SCALE GENOMIC DNA]</scope>
    <source>
        <strain evidence="8 9">MEB193</strain>
    </source>
</reference>
<keyword evidence="4 7" id="KW-0812">Transmembrane</keyword>
<evidence type="ECO:0000313" key="8">
    <source>
        <dbReference type="EMBL" id="KAA0876522.1"/>
    </source>
</evidence>
<sequence length="206" mass="22998">MRSSSPLQCRNRITVMPSVSHRPSASQTRRKRSDPFAFLLRLLLALLFWSLLSEGALSAWLLGLPACLLAAWLSLRLSPTPETADPMQSARLCLFALPSFLLYFVQASCVAGLDIARRTLDPKLPLHPSVFTYPTELSGLPLWCLMGVISLLPGTLSLNWQPNCLEIHCLDQPDKAAAELVQVENRIRRLFTLPLLQLPLLDRSRS</sequence>
<evidence type="ECO:0000256" key="2">
    <source>
        <dbReference type="ARBA" id="ARBA00006228"/>
    </source>
</evidence>
<protein>
    <submittedName>
        <fullName evidence="8">Cation:proton antiporter</fullName>
    </submittedName>
</protein>
<accession>A0A5A9W731</accession>
<feature type="transmembrane region" description="Helical" evidence="7">
    <location>
        <begin position="133"/>
        <end position="152"/>
    </location>
</feature>
<proteinExistence type="inferred from homology"/>
<dbReference type="PANTHER" id="PTHR34584">
    <property type="entry name" value="NA(+)/H(+) ANTIPORTER SUBUNIT E1"/>
    <property type="match status" value="1"/>
</dbReference>
<evidence type="ECO:0000256" key="1">
    <source>
        <dbReference type="ARBA" id="ARBA00004651"/>
    </source>
</evidence>
<evidence type="ECO:0000256" key="6">
    <source>
        <dbReference type="ARBA" id="ARBA00023136"/>
    </source>
</evidence>
<evidence type="ECO:0000256" key="3">
    <source>
        <dbReference type="ARBA" id="ARBA00022475"/>
    </source>
</evidence>
<dbReference type="EMBL" id="SMRS01000001">
    <property type="protein sequence ID" value="KAA0876522.1"/>
    <property type="molecule type" value="Genomic_DNA"/>
</dbReference>